<dbReference type="InterPro" id="IPR000322">
    <property type="entry name" value="Glyco_hydro_31_TIM"/>
</dbReference>
<dbReference type="PROSITE" id="PS00129">
    <property type="entry name" value="GLYCOSYL_HYDROL_F31_1"/>
    <property type="match status" value="1"/>
</dbReference>
<keyword evidence="11" id="KW-1185">Reference proteome</keyword>
<dbReference type="InterPro" id="IPR013780">
    <property type="entry name" value="Glyco_hydro_b"/>
</dbReference>
<dbReference type="PANTHER" id="PTHR22762">
    <property type="entry name" value="ALPHA-GLUCOSIDASE"/>
    <property type="match status" value="1"/>
</dbReference>
<evidence type="ECO:0000313" key="11">
    <source>
        <dbReference type="Proteomes" id="UP000268162"/>
    </source>
</evidence>
<dbReference type="InterPro" id="IPR030458">
    <property type="entry name" value="Glyco_hydro_31_AS"/>
</dbReference>
<dbReference type="CDD" id="cd06603">
    <property type="entry name" value="GH31_GANC_GANAB_alpha"/>
    <property type="match status" value="1"/>
</dbReference>
<dbReference type="EMBL" id="ML002673">
    <property type="protein sequence ID" value="RKP36331.1"/>
    <property type="molecule type" value="Genomic_DNA"/>
</dbReference>
<dbReference type="Pfam" id="PF01055">
    <property type="entry name" value="Glyco_hydro_31_2nd"/>
    <property type="match status" value="1"/>
</dbReference>
<evidence type="ECO:0000256" key="6">
    <source>
        <dbReference type="ARBA" id="ARBA00023295"/>
    </source>
</evidence>
<accession>A0A4P9ZU01</accession>
<keyword evidence="6 7" id="KW-0326">Glycosidase</keyword>
<dbReference type="Gene3D" id="3.20.20.80">
    <property type="entry name" value="Glycosidases"/>
    <property type="match status" value="2"/>
</dbReference>
<keyword evidence="5" id="KW-0325">Glycoprotein</keyword>
<dbReference type="GO" id="GO:0005975">
    <property type="term" value="P:carbohydrate metabolic process"/>
    <property type="evidence" value="ECO:0007669"/>
    <property type="project" value="InterPro"/>
</dbReference>
<dbReference type="Pfam" id="PF21365">
    <property type="entry name" value="Glyco_hydro_31_3rd"/>
    <property type="match status" value="1"/>
</dbReference>
<protein>
    <submittedName>
        <fullName evidence="10">Family 31 glycoside hydrolase</fullName>
    </submittedName>
</protein>
<dbReference type="GO" id="GO:0006491">
    <property type="term" value="P:N-glycan processing"/>
    <property type="evidence" value="ECO:0007669"/>
    <property type="project" value="TreeGrafter"/>
</dbReference>
<comment type="pathway">
    <text evidence="1">Glycan metabolism.</text>
</comment>
<dbReference type="InterPro" id="IPR017853">
    <property type="entry name" value="GH"/>
</dbReference>
<dbReference type="SUPFAM" id="SSF51445">
    <property type="entry name" value="(Trans)glycosidases"/>
    <property type="match status" value="1"/>
</dbReference>
<feature type="non-terminal residue" evidence="10">
    <location>
        <position position="1"/>
    </location>
</feature>
<dbReference type="PANTHER" id="PTHR22762:SF54">
    <property type="entry name" value="BCDNA.GH04962"/>
    <property type="match status" value="1"/>
</dbReference>
<evidence type="ECO:0000313" key="10">
    <source>
        <dbReference type="EMBL" id="RKP36331.1"/>
    </source>
</evidence>
<dbReference type="Proteomes" id="UP000268162">
    <property type="component" value="Unassembled WGS sequence"/>
</dbReference>
<evidence type="ECO:0000259" key="9">
    <source>
        <dbReference type="Pfam" id="PF21365"/>
    </source>
</evidence>
<evidence type="ECO:0000256" key="1">
    <source>
        <dbReference type="ARBA" id="ARBA00004881"/>
    </source>
</evidence>
<keyword evidence="3" id="KW-0732">Signal</keyword>
<feature type="domain" description="Glycosyl hydrolase family 31 C-terminal" evidence="9">
    <location>
        <begin position="278"/>
        <end position="368"/>
    </location>
</feature>
<proteinExistence type="inferred from homology"/>
<evidence type="ECO:0000256" key="3">
    <source>
        <dbReference type="ARBA" id="ARBA00022729"/>
    </source>
</evidence>
<dbReference type="Gene3D" id="2.60.40.1180">
    <property type="entry name" value="Golgi alpha-mannosidase II"/>
    <property type="match status" value="2"/>
</dbReference>
<feature type="non-terminal residue" evidence="10">
    <location>
        <position position="425"/>
    </location>
</feature>
<comment type="similarity">
    <text evidence="2 7">Belongs to the glycosyl hydrolase 31 family.</text>
</comment>
<evidence type="ECO:0000256" key="2">
    <source>
        <dbReference type="ARBA" id="ARBA00007806"/>
    </source>
</evidence>
<dbReference type="STRING" id="215637.A0A4P9ZU01"/>
<reference evidence="11" key="1">
    <citation type="journal article" date="2018" name="Nat. Microbiol.">
        <title>Leveraging single-cell genomics to expand the fungal tree of life.</title>
        <authorList>
            <person name="Ahrendt S.R."/>
            <person name="Quandt C.A."/>
            <person name="Ciobanu D."/>
            <person name="Clum A."/>
            <person name="Salamov A."/>
            <person name="Andreopoulos B."/>
            <person name="Cheng J.F."/>
            <person name="Woyke T."/>
            <person name="Pelin A."/>
            <person name="Henrissat B."/>
            <person name="Reynolds N.K."/>
            <person name="Benny G.L."/>
            <person name="Smith M.E."/>
            <person name="James T.Y."/>
            <person name="Grigoriev I.V."/>
        </authorList>
    </citation>
    <scope>NUCLEOTIDE SEQUENCE [LARGE SCALE GENOMIC DNA]</scope>
    <source>
        <strain evidence="11">RSA 468</strain>
    </source>
</reference>
<feature type="domain" description="Glycoside hydrolase family 31 TIM barrel" evidence="8">
    <location>
        <begin position="2"/>
        <end position="269"/>
    </location>
</feature>
<dbReference type="SUPFAM" id="SSF51011">
    <property type="entry name" value="Glycosyl hydrolase domain"/>
    <property type="match status" value="1"/>
</dbReference>
<keyword evidence="4 7" id="KW-0378">Hydrolase</keyword>
<dbReference type="AlphaFoldDB" id="A0A4P9ZU01"/>
<evidence type="ECO:0000256" key="5">
    <source>
        <dbReference type="ARBA" id="ARBA00023180"/>
    </source>
</evidence>
<dbReference type="InterPro" id="IPR048395">
    <property type="entry name" value="Glyco_hydro_31_C"/>
</dbReference>
<evidence type="ECO:0000256" key="7">
    <source>
        <dbReference type="RuleBase" id="RU361185"/>
    </source>
</evidence>
<gene>
    <name evidence="10" type="ORF">BJ085DRAFT_8846</name>
</gene>
<evidence type="ECO:0000259" key="8">
    <source>
        <dbReference type="Pfam" id="PF01055"/>
    </source>
</evidence>
<dbReference type="GO" id="GO:0090599">
    <property type="term" value="F:alpha-glucosidase activity"/>
    <property type="evidence" value="ECO:0007669"/>
    <property type="project" value="TreeGrafter"/>
</dbReference>
<organism evidence="10 11">
    <name type="scientific">Dimargaris cristalligena</name>
    <dbReference type="NCBI Taxonomy" id="215637"/>
    <lineage>
        <taxon>Eukaryota</taxon>
        <taxon>Fungi</taxon>
        <taxon>Fungi incertae sedis</taxon>
        <taxon>Zoopagomycota</taxon>
        <taxon>Kickxellomycotina</taxon>
        <taxon>Dimargaritomycetes</taxon>
        <taxon>Dimargaritales</taxon>
        <taxon>Dimargaritaceae</taxon>
        <taxon>Dimargaris</taxon>
    </lineage>
</organism>
<sequence length="425" mass="48771">RKLVTIVDPHIKNDASYSVSQQGASYGYFIKKPDGTTDFQGWCWPGNSQWVDYHNPQAAAWWADLFRFDHYKGSTPDLFIWNDMNEPSVFNGPEITLEKDAIHHGHVEHREVHNVFGLMFHNATNEGVRYRQVPQDQPSLTQLPINHYQRRPFVLSRAYFAGTQRVSAVWTGDNKASWDHLAASIPMILSNTLAGLHFIGADVGGFFGNPDAELLTRWYQAGTFQPFFRAHAHIDTRRREPWLMGEPYLSHIRAAIRTRYYLLPYIYTLFHGAYIRNSPVMRPMFYEFPLDPAILAMDDQAMLGSAILYKPIVEAGQTTTTVYLPPEASWFNYFTHEPIHTEGGKGPQVTVAAPLHTIPAFIRGGNIIPQRMRHRRSSTLMRYDPLTLLVALDRSSEARGEVYLDDEETYAFTFGHQVHQTYQYS</sequence>
<evidence type="ECO:0000256" key="4">
    <source>
        <dbReference type="ARBA" id="ARBA00022801"/>
    </source>
</evidence>
<name>A0A4P9ZU01_9FUNG</name>